<evidence type="ECO:0000313" key="3">
    <source>
        <dbReference type="EMBL" id="MBP2350283.1"/>
    </source>
</evidence>
<dbReference type="PANTHER" id="PTHR35176">
    <property type="entry name" value="HEME OXYGENASE HI_0854-RELATED"/>
    <property type="match status" value="1"/>
</dbReference>
<keyword evidence="4" id="KW-1185">Reference proteome</keyword>
<evidence type="ECO:0000256" key="1">
    <source>
        <dbReference type="ARBA" id="ARBA00023002"/>
    </source>
</evidence>
<dbReference type="InterPro" id="IPR011576">
    <property type="entry name" value="Pyridox_Oxase_N"/>
</dbReference>
<dbReference type="InterPro" id="IPR012349">
    <property type="entry name" value="Split_barrel_FMN-bd"/>
</dbReference>
<dbReference type="SUPFAM" id="SSF50475">
    <property type="entry name" value="FMN-binding split barrel"/>
    <property type="match status" value="1"/>
</dbReference>
<dbReference type="PANTHER" id="PTHR35176:SF6">
    <property type="entry name" value="HEME OXYGENASE HI_0854-RELATED"/>
    <property type="match status" value="1"/>
</dbReference>
<sequence>MTREEFVAFVRKAREGVVATVDADGSPEAALVGMAVTDAGDVLFDTYTATRKVDNIRVHERVALVIGWDDGVSVQVEGSAEILSGAERDACGTAYLEQFPGSRALVDGFSLVRVVPNWLRHYDARTDPAAVTEGNPW</sequence>
<evidence type="ECO:0000259" key="2">
    <source>
        <dbReference type="Pfam" id="PF01243"/>
    </source>
</evidence>
<dbReference type="Pfam" id="PF01243">
    <property type="entry name" value="PNPOx_N"/>
    <property type="match status" value="1"/>
</dbReference>
<dbReference type="Gene3D" id="2.30.110.10">
    <property type="entry name" value="Electron Transport, Fmn-binding Protein, Chain A"/>
    <property type="match status" value="1"/>
</dbReference>
<reference evidence="3 4" key="1">
    <citation type="submission" date="2021-03" db="EMBL/GenBank/DDBJ databases">
        <title>Sequencing the genomes of 1000 actinobacteria strains.</title>
        <authorList>
            <person name="Klenk H.-P."/>
        </authorList>
    </citation>
    <scope>NUCLEOTIDE SEQUENCE [LARGE SCALE GENOMIC DNA]</scope>
    <source>
        <strain evidence="3 4">DSM 18824</strain>
    </source>
</reference>
<protein>
    <submittedName>
        <fullName evidence="3">Pyridoxine/pyridoxamine 5'-phosphate oxidase</fullName>
    </submittedName>
</protein>
<comment type="caution">
    <text evidence="3">The sequence shown here is derived from an EMBL/GenBank/DDBJ whole genome shotgun (WGS) entry which is preliminary data.</text>
</comment>
<dbReference type="RefSeq" id="WP_209693356.1">
    <property type="nucleotide sequence ID" value="NZ_BAAAVU010000011.1"/>
</dbReference>
<organism evidence="3 4">
    <name type="scientific">Kribbella aluminosa</name>
    <dbReference type="NCBI Taxonomy" id="416017"/>
    <lineage>
        <taxon>Bacteria</taxon>
        <taxon>Bacillati</taxon>
        <taxon>Actinomycetota</taxon>
        <taxon>Actinomycetes</taxon>
        <taxon>Propionibacteriales</taxon>
        <taxon>Kribbellaceae</taxon>
        <taxon>Kribbella</taxon>
    </lineage>
</organism>
<dbReference type="Proteomes" id="UP000755585">
    <property type="component" value="Unassembled WGS sequence"/>
</dbReference>
<evidence type="ECO:0000313" key="4">
    <source>
        <dbReference type="Proteomes" id="UP000755585"/>
    </source>
</evidence>
<accession>A0ABS4UF94</accession>
<proteinExistence type="predicted"/>
<gene>
    <name evidence="3" type="ORF">JOF29_001366</name>
</gene>
<dbReference type="InterPro" id="IPR052019">
    <property type="entry name" value="F420H2_bilvrd_red/Heme_oxyg"/>
</dbReference>
<name>A0ABS4UF94_9ACTN</name>
<dbReference type="EMBL" id="JAGINT010000001">
    <property type="protein sequence ID" value="MBP2350283.1"/>
    <property type="molecule type" value="Genomic_DNA"/>
</dbReference>
<feature type="domain" description="Pyridoxamine 5'-phosphate oxidase N-terminal" evidence="2">
    <location>
        <begin position="3"/>
        <end position="99"/>
    </location>
</feature>
<keyword evidence="1" id="KW-0560">Oxidoreductase</keyword>